<feature type="region of interest" description="Disordered" evidence="1">
    <location>
        <begin position="1"/>
        <end position="25"/>
    </location>
</feature>
<dbReference type="AlphaFoldDB" id="A0A9P4R6H1"/>
<dbReference type="GO" id="GO:0006360">
    <property type="term" value="P:transcription by RNA polymerase I"/>
    <property type="evidence" value="ECO:0007669"/>
    <property type="project" value="InterPro"/>
</dbReference>
<feature type="compositionally biased region" description="Low complexity" evidence="1">
    <location>
        <begin position="185"/>
        <end position="206"/>
    </location>
</feature>
<comment type="caution">
    <text evidence="2">The sequence shown here is derived from an EMBL/GenBank/DDBJ whole genome shotgun (WGS) entry which is preliminary data.</text>
</comment>
<reference evidence="2" key="1">
    <citation type="journal article" date="2020" name="Stud. Mycol.">
        <title>101 Dothideomycetes genomes: a test case for predicting lifestyles and emergence of pathogens.</title>
        <authorList>
            <person name="Haridas S."/>
            <person name="Albert R."/>
            <person name="Binder M."/>
            <person name="Bloem J."/>
            <person name="Labutti K."/>
            <person name="Salamov A."/>
            <person name="Andreopoulos B."/>
            <person name="Baker S."/>
            <person name="Barry K."/>
            <person name="Bills G."/>
            <person name="Bluhm B."/>
            <person name="Cannon C."/>
            <person name="Castanera R."/>
            <person name="Culley D."/>
            <person name="Daum C."/>
            <person name="Ezra D."/>
            <person name="Gonzalez J."/>
            <person name="Henrissat B."/>
            <person name="Kuo A."/>
            <person name="Liang C."/>
            <person name="Lipzen A."/>
            <person name="Lutzoni F."/>
            <person name="Magnuson J."/>
            <person name="Mondo S."/>
            <person name="Nolan M."/>
            <person name="Ohm R."/>
            <person name="Pangilinan J."/>
            <person name="Park H.-J."/>
            <person name="Ramirez L."/>
            <person name="Alfaro M."/>
            <person name="Sun H."/>
            <person name="Tritt A."/>
            <person name="Yoshinaga Y."/>
            <person name="Zwiers L.-H."/>
            <person name="Turgeon B."/>
            <person name="Goodwin S."/>
            <person name="Spatafora J."/>
            <person name="Crous P."/>
            <person name="Grigoriev I."/>
        </authorList>
    </citation>
    <scope>NUCLEOTIDE SEQUENCE</scope>
    <source>
        <strain evidence="2">CBS 125425</strain>
    </source>
</reference>
<evidence type="ECO:0000313" key="3">
    <source>
        <dbReference type="Proteomes" id="UP000799444"/>
    </source>
</evidence>
<proteinExistence type="predicted"/>
<evidence type="ECO:0000313" key="2">
    <source>
        <dbReference type="EMBL" id="KAF2737861.1"/>
    </source>
</evidence>
<organism evidence="2 3">
    <name type="scientific">Polyplosphaeria fusca</name>
    <dbReference type="NCBI Taxonomy" id="682080"/>
    <lineage>
        <taxon>Eukaryota</taxon>
        <taxon>Fungi</taxon>
        <taxon>Dikarya</taxon>
        <taxon>Ascomycota</taxon>
        <taxon>Pezizomycotina</taxon>
        <taxon>Dothideomycetes</taxon>
        <taxon>Pleosporomycetidae</taxon>
        <taxon>Pleosporales</taxon>
        <taxon>Tetraplosphaeriaceae</taxon>
        <taxon>Polyplosphaeria</taxon>
    </lineage>
</organism>
<dbReference type="OrthoDB" id="2565191at2759"/>
<sequence length="206" mass="22652">MPAFERPPSEGLSANEGEQHPENAKRRVATVYDAVAGRVYKDGLVHPKSSGLGHDYRGRPLRPDEVLFKQRNAPPRYEETDRYFAHTRLPSGQALPGSDLLKALHPYLSRYYARSAEDPNSKVWKSMDETALLALGILIEESCKVRLGETGDLAFLERAETASENEREDSDSKSNIQEEVTHAEAQQQGASDDGDGSPSSAVAGNQ</sequence>
<feature type="region of interest" description="Disordered" evidence="1">
    <location>
        <begin position="158"/>
        <end position="206"/>
    </location>
</feature>
<protein>
    <submittedName>
        <fullName evidence="2">Uncharacterized protein</fullName>
    </submittedName>
</protein>
<dbReference type="PANTHER" id="PTHR28054">
    <property type="entry name" value="RNA POLYMERASE I-SPECIFIC TRANSCRIPTION INITIATION FACTOR RRN10"/>
    <property type="match status" value="1"/>
</dbReference>
<dbReference type="InterPro" id="IPR022793">
    <property type="entry name" value="Rrn10"/>
</dbReference>
<keyword evidence="3" id="KW-1185">Reference proteome</keyword>
<dbReference type="EMBL" id="ML996113">
    <property type="protein sequence ID" value="KAF2737861.1"/>
    <property type="molecule type" value="Genomic_DNA"/>
</dbReference>
<gene>
    <name evidence="2" type="ORF">EJ04DRAFT_510047</name>
</gene>
<dbReference type="PANTHER" id="PTHR28054:SF1">
    <property type="entry name" value="RNA POLYMERASE I-SPECIFIC TRANSCRIPTION INITIATION FACTOR RRN10"/>
    <property type="match status" value="1"/>
</dbReference>
<name>A0A9P4R6H1_9PLEO</name>
<accession>A0A9P4R6H1</accession>
<dbReference type="Proteomes" id="UP000799444">
    <property type="component" value="Unassembled WGS sequence"/>
</dbReference>
<evidence type="ECO:0000256" key="1">
    <source>
        <dbReference type="SAM" id="MobiDB-lite"/>
    </source>
</evidence>